<dbReference type="STRING" id="2094558.A0A314UYV5"/>
<comment type="caution">
    <text evidence="1">The sequence shown here is derived from an EMBL/GenBank/DDBJ whole genome shotgun (WGS) entry which is preliminary data.</text>
</comment>
<keyword evidence="2" id="KW-1185">Reference proteome</keyword>
<dbReference type="AlphaFoldDB" id="A0A314UYV5"/>
<sequence>MKVQGAVLLSATEDYKAPAVCSAYLRCLSSVVDRCDHCLHSHEVQVLRLAAVPIIQNSGRLLISAKKLKVKVISWNTVGDQKNRRQWREKSEDGWTVSKFLVGALDYLQGKMSVVENGLNGIDFVGVWRSLAAGIDRTFFNGILMSNVKFYDGGVERFGSDWRFYLGHLELGV</sequence>
<name>A0A314UYV5_PRUYE</name>
<dbReference type="InterPro" id="IPR007528">
    <property type="entry name" value="RINT1_Tip20"/>
</dbReference>
<dbReference type="GO" id="GO:0060628">
    <property type="term" value="P:regulation of ER to Golgi vesicle-mediated transport"/>
    <property type="evidence" value="ECO:0007669"/>
    <property type="project" value="TreeGrafter"/>
</dbReference>
<dbReference type="PANTHER" id="PTHR13520">
    <property type="entry name" value="RAD50-INTERACTING PROTEIN 1 RINT-1"/>
    <property type="match status" value="1"/>
</dbReference>
<dbReference type="PROSITE" id="PS51386">
    <property type="entry name" value="RINT1_TIP20"/>
    <property type="match status" value="1"/>
</dbReference>
<dbReference type="Proteomes" id="UP000250321">
    <property type="component" value="Unassembled WGS sequence"/>
</dbReference>
<dbReference type="PANTHER" id="PTHR13520:SF1">
    <property type="entry name" value="RINT1-LIKE PROTEIN MAG2"/>
    <property type="match status" value="1"/>
</dbReference>
<reference evidence="1 2" key="1">
    <citation type="submission" date="2018-02" db="EMBL/GenBank/DDBJ databases">
        <title>Draft genome of wild Prunus yedoensis var. nudiflora.</title>
        <authorList>
            <person name="Baek S."/>
            <person name="Kim J.-H."/>
            <person name="Choi K."/>
            <person name="Kim G.-B."/>
            <person name="Cho A."/>
            <person name="Jang H."/>
            <person name="Shin C.-H."/>
            <person name="Yu H.-J."/>
            <person name="Mun J.-H."/>
        </authorList>
    </citation>
    <scope>NUCLEOTIDE SEQUENCE [LARGE SCALE GENOMIC DNA]</scope>
    <source>
        <strain evidence="2">cv. Jeju island</strain>
        <tissue evidence="1">Leaf</tissue>
    </source>
</reference>
<gene>
    <name evidence="1" type="ORF">Pyn_09354</name>
</gene>
<dbReference type="GO" id="GO:0006888">
    <property type="term" value="P:endoplasmic reticulum to Golgi vesicle-mediated transport"/>
    <property type="evidence" value="ECO:0007669"/>
    <property type="project" value="InterPro"/>
</dbReference>
<dbReference type="GO" id="GO:0006890">
    <property type="term" value="P:retrograde vesicle-mediated transport, Golgi to endoplasmic reticulum"/>
    <property type="evidence" value="ECO:0007669"/>
    <property type="project" value="InterPro"/>
</dbReference>
<accession>A0A314UYV5</accession>
<dbReference type="OrthoDB" id="2189254at2759"/>
<dbReference type="EMBL" id="PJQY01002917">
    <property type="protein sequence ID" value="PQM41822.1"/>
    <property type="molecule type" value="Genomic_DNA"/>
</dbReference>
<protein>
    <submittedName>
        <fullName evidence="1">RINT1-like protein MAG2</fullName>
    </submittedName>
</protein>
<organism evidence="1 2">
    <name type="scientific">Prunus yedoensis var. nudiflora</name>
    <dbReference type="NCBI Taxonomy" id="2094558"/>
    <lineage>
        <taxon>Eukaryota</taxon>
        <taxon>Viridiplantae</taxon>
        <taxon>Streptophyta</taxon>
        <taxon>Embryophyta</taxon>
        <taxon>Tracheophyta</taxon>
        <taxon>Spermatophyta</taxon>
        <taxon>Magnoliopsida</taxon>
        <taxon>eudicotyledons</taxon>
        <taxon>Gunneridae</taxon>
        <taxon>Pentapetalae</taxon>
        <taxon>rosids</taxon>
        <taxon>fabids</taxon>
        <taxon>Rosales</taxon>
        <taxon>Rosaceae</taxon>
        <taxon>Amygdaloideae</taxon>
        <taxon>Amygdaleae</taxon>
        <taxon>Prunus</taxon>
    </lineage>
</organism>
<proteinExistence type="predicted"/>
<evidence type="ECO:0000313" key="1">
    <source>
        <dbReference type="EMBL" id="PQM41822.1"/>
    </source>
</evidence>
<evidence type="ECO:0000313" key="2">
    <source>
        <dbReference type="Proteomes" id="UP000250321"/>
    </source>
</evidence>
<dbReference type="GO" id="GO:0070939">
    <property type="term" value="C:Dsl1/NZR complex"/>
    <property type="evidence" value="ECO:0007669"/>
    <property type="project" value="InterPro"/>
</dbReference>